<dbReference type="RefSeq" id="XP_011505323.1">
    <property type="nucleotide sequence ID" value="XM_011507021.1"/>
</dbReference>
<dbReference type="Proteomes" id="UP000695007">
    <property type="component" value="Unplaced"/>
</dbReference>
<keyword evidence="6" id="KW-0687">Ribonucleoprotein</keyword>
<dbReference type="Pfam" id="PF14955">
    <property type="entry name" value="MRP-S24"/>
    <property type="match status" value="1"/>
</dbReference>
<evidence type="ECO:0000256" key="4">
    <source>
        <dbReference type="ARBA" id="ARBA00022980"/>
    </source>
</evidence>
<dbReference type="GO" id="GO:1990904">
    <property type="term" value="C:ribonucleoprotein complex"/>
    <property type="evidence" value="ECO:0007669"/>
    <property type="project" value="UniProtKB-KW"/>
</dbReference>
<keyword evidence="3" id="KW-0809">Transit peptide</keyword>
<evidence type="ECO:0000256" key="2">
    <source>
        <dbReference type="ARBA" id="ARBA00010761"/>
    </source>
</evidence>
<keyword evidence="4 8" id="KW-0689">Ribosomal protein</keyword>
<dbReference type="KEGG" id="csol:105368106"/>
<sequence>MNKSQSGRYKITNKRSRPLTYEMAKPPYEIAHKKSWNSWNTSNIINGNRPMECAVEDLFIRKFLTGTWCTLFLSEIIIKRNHNMIRIAGIVKKSYDPIKYYFLIGYTEELLSYYLHCPVKLELQSAMNEDIIFKYI</sequence>
<evidence type="ECO:0000313" key="7">
    <source>
        <dbReference type="Proteomes" id="UP000695007"/>
    </source>
</evidence>
<evidence type="ECO:0000256" key="6">
    <source>
        <dbReference type="ARBA" id="ARBA00023274"/>
    </source>
</evidence>
<dbReference type="InterPro" id="IPR026146">
    <property type="entry name" value="Ribosomal_uS3m"/>
</dbReference>
<dbReference type="GO" id="GO:0006412">
    <property type="term" value="P:translation"/>
    <property type="evidence" value="ECO:0007669"/>
    <property type="project" value="TreeGrafter"/>
</dbReference>
<name>A0AAJ6YVV6_9HYME</name>
<evidence type="ECO:0000256" key="1">
    <source>
        <dbReference type="ARBA" id="ARBA00004173"/>
    </source>
</evidence>
<evidence type="ECO:0000256" key="5">
    <source>
        <dbReference type="ARBA" id="ARBA00023128"/>
    </source>
</evidence>
<organism evidence="7 8">
    <name type="scientific">Ceratosolen solmsi marchali</name>
    <dbReference type="NCBI Taxonomy" id="326594"/>
    <lineage>
        <taxon>Eukaryota</taxon>
        <taxon>Metazoa</taxon>
        <taxon>Ecdysozoa</taxon>
        <taxon>Arthropoda</taxon>
        <taxon>Hexapoda</taxon>
        <taxon>Insecta</taxon>
        <taxon>Pterygota</taxon>
        <taxon>Neoptera</taxon>
        <taxon>Endopterygota</taxon>
        <taxon>Hymenoptera</taxon>
        <taxon>Apocrita</taxon>
        <taxon>Proctotrupomorpha</taxon>
        <taxon>Chalcidoidea</taxon>
        <taxon>Agaonidae</taxon>
        <taxon>Agaoninae</taxon>
        <taxon>Ceratosolen</taxon>
    </lineage>
</organism>
<protein>
    <submittedName>
        <fullName evidence="8">28S ribosomal protein S24, mitochondrial</fullName>
    </submittedName>
</protein>
<proteinExistence type="inferred from homology"/>
<dbReference type="PANTHER" id="PTHR21244:SF1">
    <property type="entry name" value="SMALL RIBOSOMAL SUBUNIT PROTEIN US3M"/>
    <property type="match status" value="1"/>
</dbReference>
<evidence type="ECO:0000256" key="3">
    <source>
        <dbReference type="ARBA" id="ARBA00022946"/>
    </source>
</evidence>
<dbReference type="GO" id="GO:0005739">
    <property type="term" value="C:mitochondrion"/>
    <property type="evidence" value="ECO:0007669"/>
    <property type="project" value="UniProtKB-SubCell"/>
</dbReference>
<comment type="similarity">
    <text evidence="2">Belongs to the universal ribosomal protein uS3 family.</text>
</comment>
<dbReference type="CTD" id="64951"/>
<accession>A0AAJ6YVV6</accession>
<comment type="subcellular location">
    <subcellularLocation>
        <location evidence="1">Mitochondrion</location>
    </subcellularLocation>
</comment>
<keyword evidence="5" id="KW-0496">Mitochondrion</keyword>
<gene>
    <name evidence="8" type="primary">LOC105368106</name>
</gene>
<keyword evidence="7" id="KW-1185">Reference proteome</keyword>
<dbReference type="AlphaFoldDB" id="A0AAJ6YVV6"/>
<dbReference type="GeneID" id="105368106"/>
<reference evidence="8" key="1">
    <citation type="submission" date="2025-08" db="UniProtKB">
        <authorList>
            <consortium name="RefSeq"/>
        </authorList>
    </citation>
    <scope>IDENTIFICATION</scope>
</reference>
<dbReference type="GO" id="GO:0005840">
    <property type="term" value="C:ribosome"/>
    <property type="evidence" value="ECO:0007669"/>
    <property type="project" value="UniProtKB-KW"/>
</dbReference>
<evidence type="ECO:0000313" key="8">
    <source>
        <dbReference type="RefSeq" id="XP_011505323.1"/>
    </source>
</evidence>
<dbReference type="PANTHER" id="PTHR21244">
    <property type="entry name" value="MITOCHONDRIAL 28S RIBOSOMAL PROTEIN S24"/>
    <property type="match status" value="1"/>
</dbReference>